<organism evidence="6 7">
    <name type="scientific">Candidatus Korarchaeum cryptofilum</name>
    <dbReference type="NCBI Taxonomy" id="498846"/>
    <lineage>
        <taxon>Archaea</taxon>
        <taxon>Thermoproteota</taxon>
        <taxon>Candidatus Korarchaeia</taxon>
        <taxon>Candidatus Korarchaeales</taxon>
        <taxon>Candidatus Korarchaeaceae</taxon>
        <taxon>Candidatus Korarchaeum</taxon>
    </lineage>
</organism>
<protein>
    <submittedName>
        <fullName evidence="6">Radical SAM protein</fullName>
    </submittedName>
</protein>
<dbReference type="Gene3D" id="3.20.20.70">
    <property type="entry name" value="Aldolase class I"/>
    <property type="match status" value="1"/>
</dbReference>
<keyword evidence="3" id="KW-0408">Iron</keyword>
<keyword evidence="4" id="KW-0411">Iron-sulfur</keyword>
<dbReference type="GO" id="GO:0051536">
    <property type="term" value="F:iron-sulfur cluster binding"/>
    <property type="evidence" value="ECO:0007669"/>
    <property type="project" value="UniProtKB-KW"/>
</dbReference>
<dbReference type="SMART" id="SM00729">
    <property type="entry name" value="Elp3"/>
    <property type="match status" value="1"/>
</dbReference>
<sequence length="272" mass="30157">MNTSGFFPKGKFIEVSITGRACQLNCPICGGRWLEGMLGVNRPEDLVKLGISEWKRGARGILISGGYTREGKLPIQPFLWAIRELKRIGFIISVHTGPLDKKEAQDLGKAGVDIADFELMDENSARIAKGLNLSLEDYLRGMEDLSGEGIEVVPHIILGLPGSREGSLAGYIDIIRELKIRRTVILGFIPTPGTEFSDEAAPSPETLRRAAEELRKVSRVSLGCMRAPWLKREYDRMLSGVVDRIANPHNSLNLERVEACCSIPEELIDRFI</sequence>
<dbReference type="CDD" id="cd01335">
    <property type="entry name" value="Radical_SAM"/>
    <property type="match status" value="1"/>
</dbReference>
<dbReference type="EMBL" id="RCOR01000022">
    <property type="protein sequence ID" value="RSN69063.1"/>
    <property type="molecule type" value="Genomic_DNA"/>
</dbReference>
<feature type="domain" description="Radical SAM core" evidence="5">
    <location>
        <begin position="5"/>
        <end position="227"/>
    </location>
</feature>
<dbReference type="GO" id="GO:0003824">
    <property type="term" value="F:catalytic activity"/>
    <property type="evidence" value="ECO:0007669"/>
    <property type="project" value="InterPro"/>
</dbReference>
<evidence type="ECO:0000313" key="7">
    <source>
        <dbReference type="Proteomes" id="UP000278149"/>
    </source>
</evidence>
<dbReference type="SUPFAM" id="SSF102114">
    <property type="entry name" value="Radical SAM enzymes"/>
    <property type="match status" value="1"/>
</dbReference>
<dbReference type="SFLD" id="SFLDG01113">
    <property type="entry name" value="Uncharacterised_Radical_SAM_Su"/>
    <property type="match status" value="1"/>
</dbReference>
<dbReference type="Pfam" id="PF04055">
    <property type="entry name" value="Radical_SAM"/>
    <property type="match status" value="1"/>
</dbReference>
<dbReference type="InterPro" id="IPR007197">
    <property type="entry name" value="rSAM"/>
</dbReference>
<evidence type="ECO:0000256" key="3">
    <source>
        <dbReference type="ARBA" id="ARBA00023004"/>
    </source>
</evidence>
<dbReference type="PANTHER" id="PTHR43288">
    <property type="entry name" value="BIOTIN SYNTHASE-RELATED PROTEIN, RADICAL SAM SUPERFAMILY"/>
    <property type="match status" value="1"/>
</dbReference>
<dbReference type="Proteomes" id="UP000278149">
    <property type="component" value="Unassembled WGS sequence"/>
</dbReference>
<reference evidence="6 7" key="1">
    <citation type="submission" date="2018-10" db="EMBL/GenBank/DDBJ databases">
        <title>Co-occurring genomic capacity for anaerobic methane metabolism and dissimilatory sulfite reduction discovered in the Korarchaeota.</title>
        <authorList>
            <person name="Mckay L.J."/>
            <person name="Dlakic M."/>
            <person name="Fields M.W."/>
            <person name="Delmont T.O."/>
            <person name="Eren A.M."/>
            <person name="Jay Z.J."/>
            <person name="Klingelsmith K.B."/>
            <person name="Rusch D.B."/>
            <person name="Inskeep W.P."/>
        </authorList>
    </citation>
    <scope>NUCLEOTIDE SEQUENCE [LARGE SCALE GENOMIC DNA]</scope>
    <source>
        <strain evidence="6 7">WS</strain>
    </source>
</reference>
<dbReference type="InterPro" id="IPR058240">
    <property type="entry name" value="rSAM_sf"/>
</dbReference>
<comment type="caution">
    <text evidence="6">The sequence shown here is derived from an EMBL/GenBank/DDBJ whole genome shotgun (WGS) entry which is preliminary data.</text>
</comment>
<dbReference type="RefSeq" id="WP_125741601.1">
    <property type="nucleotide sequence ID" value="NZ_RCOR01000022.1"/>
</dbReference>
<dbReference type="InterPro" id="IPR013785">
    <property type="entry name" value="Aldolase_TIM"/>
</dbReference>
<evidence type="ECO:0000259" key="5">
    <source>
        <dbReference type="PROSITE" id="PS51918"/>
    </source>
</evidence>
<dbReference type="PROSITE" id="PS51918">
    <property type="entry name" value="RADICAL_SAM"/>
    <property type="match status" value="1"/>
</dbReference>
<evidence type="ECO:0000313" key="6">
    <source>
        <dbReference type="EMBL" id="RSN69063.1"/>
    </source>
</evidence>
<keyword evidence="1" id="KW-0949">S-adenosyl-L-methionine</keyword>
<proteinExistence type="predicted"/>
<name>A0A429G5H5_9CREN</name>
<gene>
    <name evidence="6" type="ORF">D9Q81_04520</name>
</gene>
<dbReference type="InterPro" id="IPR006638">
    <property type="entry name" value="Elp3/MiaA/NifB-like_rSAM"/>
</dbReference>
<evidence type="ECO:0000256" key="1">
    <source>
        <dbReference type="ARBA" id="ARBA00022691"/>
    </source>
</evidence>
<dbReference type="SFLD" id="SFLDS00029">
    <property type="entry name" value="Radical_SAM"/>
    <property type="match status" value="1"/>
</dbReference>
<accession>A0A429G5H5</accession>
<dbReference type="PANTHER" id="PTHR43288:SF2">
    <property type="entry name" value="RADICAL SAM CORE DOMAIN-CONTAINING PROTEIN"/>
    <property type="match status" value="1"/>
</dbReference>
<evidence type="ECO:0000256" key="2">
    <source>
        <dbReference type="ARBA" id="ARBA00022723"/>
    </source>
</evidence>
<keyword evidence="2" id="KW-0479">Metal-binding</keyword>
<dbReference type="AlphaFoldDB" id="A0A429G5H5"/>
<evidence type="ECO:0000256" key="4">
    <source>
        <dbReference type="ARBA" id="ARBA00023014"/>
    </source>
</evidence>
<dbReference type="GO" id="GO:0046872">
    <property type="term" value="F:metal ion binding"/>
    <property type="evidence" value="ECO:0007669"/>
    <property type="project" value="UniProtKB-KW"/>
</dbReference>